<feature type="signal peptide" evidence="1">
    <location>
        <begin position="1"/>
        <end position="24"/>
    </location>
</feature>
<keyword evidence="3" id="KW-1185">Reference proteome</keyword>
<proteinExistence type="predicted"/>
<comment type="caution">
    <text evidence="2">The sequence shown here is derived from an EMBL/GenBank/DDBJ whole genome shotgun (WGS) entry which is preliminary data.</text>
</comment>
<accession>A0ABP3I4Y6</accession>
<gene>
    <name evidence="2" type="ORF">GCM10009093_16280</name>
</gene>
<evidence type="ECO:0000313" key="3">
    <source>
        <dbReference type="Proteomes" id="UP001500791"/>
    </source>
</evidence>
<sequence>MRSIAKMTLMASALSLVTATAALAQPAAINVSISPAFAADAAKLGERDVNEQIADLTRQVERTLNSRDALDGAVINLVITDLQPNRPTMQQLTDRPGLDSMRSVSIGGAAIEGDVTLADGTKQDVKFQYYTPNIRDAVGTATWTDAGRAYDRLARNLAEGRYITR</sequence>
<reference evidence="3" key="1">
    <citation type="journal article" date="2019" name="Int. J. Syst. Evol. Microbiol.">
        <title>The Global Catalogue of Microorganisms (GCM) 10K type strain sequencing project: providing services to taxonomists for standard genome sequencing and annotation.</title>
        <authorList>
            <consortium name="The Broad Institute Genomics Platform"/>
            <consortium name="The Broad Institute Genome Sequencing Center for Infectious Disease"/>
            <person name="Wu L."/>
            <person name="Ma J."/>
        </authorList>
    </citation>
    <scope>NUCLEOTIDE SEQUENCE [LARGE SCALE GENOMIC DNA]</scope>
    <source>
        <strain evidence="3">JCM 13476</strain>
    </source>
</reference>
<name>A0ABP3I4Y6_9CAUL</name>
<evidence type="ECO:0000256" key="1">
    <source>
        <dbReference type="SAM" id="SignalP"/>
    </source>
</evidence>
<evidence type="ECO:0000313" key="2">
    <source>
        <dbReference type="EMBL" id="GAA0390405.1"/>
    </source>
</evidence>
<feature type="chain" id="PRO_5045946738" description="DUF3016 domain-containing protein" evidence="1">
    <location>
        <begin position="25"/>
        <end position="165"/>
    </location>
</feature>
<evidence type="ECO:0008006" key="4">
    <source>
        <dbReference type="Google" id="ProtNLM"/>
    </source>
</evidence>
<keyword evidence="1" id="KW-0732">Signal</keyword>
<dbReference type="EMBL" id="BAAAEJ010000007">
    <property type="protein sequence ID" value="GAA0390405.1"/>
    <property type="molecule type" value="Genomic_DNA"/>
</dbReference>
<dbReference type="RefSeq" id="WP_167176637.1">
    <property type="nucleotide sequence ID" value="NZ_BAAAEJ010000007.1"/>
</dbReference>
<protein>
    <recommendedName>
        <fullName evidence="4">DUF3016 domain-containing protein</fullName>
    </recommendedName>
</protein>
<organism evidence="2 3">
    <name type="scientific">Brevundimonas terrae</name>
    <dbReference type="NCBI Taxonomy" id="363631"/>
    <lineage>
        <taxon>Bacteria</taxon>
        <taxon>Pseudomonadati</taxon>
        <taxon>Pseudomonadota</taxon>
        <taxon>Alphaproteobacteria</taxon>
        <taxon>Caulobacterales</taxon>
        <taxon>Caulobacteraceae</taxon>
        <taxon>Brevundimonas</taxon>
    </lineage>
</organism>
<dbReference type="Proteomes" id="UP001500791">
    <property type="component" value="Unassembled WGS sequence"/>
</dbReference>